<proteinExistence type="predicted"/>
<dbReference type="CDD" id="cd00035">
    <property type="entry name" value="ChtBD1"/>
    <property type="match status" value="1"/>
</dbReference>
<dbReference type="PANTHER" id="PTHR34997:SF1">
    <property type="entry name" value="PEPTIDOGLYCAN-BINDING LYSIN DOMAIN"/>
    <property type="match status" value="1"/>
</dbReference>
<feature type="disulfide bond" evidence="3">
    <location>
        <begin position="591"/>
        <end position="605"/>
    </location>
</feature>
<dbReference type="PROSITE" id="PS50941">
    <property type="entry name" value="CHIT_BIND_I_2"/>
    <property type="match status" value="3"/>
</dbReference>
<dbReference type="SUPFAM" id="SSF54106">
    <property type="entry name" value="LysM domain"/>
    <property type="match status" value="1"/>
</dbReference>
<feature type="domain" description="Chitin-binding type-1" evidence="4">
    <location>
        <begin position="516"/>
        <end position="567"/>
    </location>
</feature>
<keyword evidence="3" id="KW-1015">Disulfide bond</keyword>
<dbReference type="GO" id="GO:0008061">
    <property type="term" value="F:chitin binding"/>
    <property type="evidence" value="ECO:0007669"/>
    <property type="project" value="UniProtKB-UniRule"/>
</dbReference>
<evidence type="ECO:0000259" key="5">
    <source>
        <dbReference type="PROSITE" id="PS51782"/>
    </source>
</evidence>
<dbReference type="Gene3D" id="3.30.60.10">
    <property type="entry name" value="Endochitinase-like"/>
    <property type="match status" value="3"/>
</dbReference>
<dbReference type="PANTHER" id="PTHR34997">
    <property type="entry name" value="AM15"/>
    <property type="match status" value="1"/>
</dbReference>
<gene>
    <name evidence="6" type="ORF">BDV37DRAFT_297379</name>
</gene>
<comment type="caution">
    <text evidence="3">Lacks conserved residue(s) required for the propagation of feature annotation.</text>
</comment>
<dbReference type="EMBL" id="ML736746">
    <property type="protein sequence ID" value="KAE8407742.1"/>
    <property type="molecule type" value="Genomic_DNA"/>
</dbReference>
<evidence type="ECO:0000259" key="4">
    <source>
        <dbReference type="PROSITE" id="PS50941"/>
    </source>
</evidence>
<dbReference type="CDD" id="cd00118">
    <property type="entry name" value="LysM"/>
    <property type="match status" value="1"/>
</dbReference>
<dbReference type="SMART" id="SM00257">
    <property type="entry name" value="LysM"/>
    <property type="match status" value="1"/>
</dbReference>
<dbReference type="RefSeq" id="XP_031945061.1">
    <property type="nucleotide sequence ID" value="XM_032090315.1"/>
</dbReference>
<dbReference type="InterPro" id="IPR036779">
    <property type="entry name" value="LysM_dom_sf"/>
</dbReference>
<feature type="domain" description="LysM" evidence="5">
    <location>
        <begin position="405"/>
        <end position="451"/>
    </location>
</feature>
<evidence type="ECO:0000313" key="6">
    <source>
        <dbReference type="EMBL" id="KAE8407742.1"/>
    </source>
</evidence>
<feature type="disulfide bond" evidence="3">
    <location>
        <begin position="482"/>
        <end position="496"/>
    </location>
</feature>
<protein>
    <submittedName>
        <fullName evidence="6">Carbohydrate-binding module family 18 protein</fullName>
    </submittedName>
</protein>
<evidence type="ECO:0000256" key="3">
    <source>
        <dbReference type="PROSITE-ProRule" id="PRU00261"/>
    </source>
</evidence>
<keyword evidence="2" id="KW-0843">Virulence</keyword>
<dbReference type="SMART" id="SM00270">
    <property type="entry name" value="ChtBD1"/>
    <property type="match status" value="3"/>
</dbReference>
<feature type="domain" description="Chitin-binding type-1" evidence="4">
    <location>
        <begin position="570"/>
        <end position="616"/>
    </location>
</feature>
<evidence type="ECO:0000256" key="1">
    <source>
        <dbReference type="ARBA" id="ARBA00022669"/>
    </source>
</evidence>
<sequence length="616" mass="66408">MVYGTKVAEVMGPWFWVCLGLLKLVQGSFNVYAGLESQVVQLAFGLSDQCLQSLNSTVLCDVKTGSKAASGPDKYCKYSFIPNTNWAAKNVTTLCTQECAASLSSWLTSVEKDCEGETVYAADFKVLAKIVPTAWKEGHDLVCLRDTASNFCFLESQDWEGSDYIRWDPDTFQMSSAMMDVTNLYEEQLLCSDCFIKMWRQRLMSALLPSSEYTEYLLQQYSSMQKHCSTNLPVTTYKTTLLVSPSATPVTTTATVKPTSSCAGQLIQPVDPPLGCWDLSDKYNVSTGAVVHATQHDECHFTEPLCLPKPCELDTIWDKTSCEDLAAAHSTKENPVTLTQLLAWNPTILGDCGFLTNAQRVCKGPPAGYFKPSGVIYSPTTAGSYFSTATPAEPTRAGTITECGRYYKVVAGDECNTIALRFGLTQLDLQSMNNYLWDNCTNLWLNYDICVAPVTNTGISQDGTCGPAHQNSICEGSKFGKCCSIGGYCGSTPEYCSPGNCVSGACDEGGDTATKDGTCGPDWGYTTCTNPRFGSCCSIYGYCGGGPDFCGPGKCYSGKFDDDICGPSVNGECGPSFSGNKTCTGTQFGKCCSVSGYCGNTEEYCGKGHCYSGACT</sequence>
<keyword evidence="1 3" id="KW-0147">Chitin-binding</keyword>
<name>A0A5N7DMR5_9EURO</name>
<organism evidence="6 7">
    <name type="scientific">Aspergillus pseudonomiae</name>
    <dbReference type="NCBI Taxonomy" id="1506151"/>
    <lineage>
        <taxon>Eukaryota</taxon>
        <taxon>Fungi</taxon>
        <taxon>Dikarya</taxon>
        <taxon>Ascomycota</taxon>
        <taxon>Pezizomycotina</taxon>
        <taxon>Eurotiomycetes</taxon>
        <taxon>Eurotiomycetidae</taxon>
        <taxon>Eurotiales</taxon>
        <taxon>Aspergillaceae</taxon>
        <taxon>Aspergillus</taxon>
        <taxon>Aspergillus subgen. Circumdati</taxon>
    </lineage>
</organism>
<keyword evidence="7" id="KW-1185">Reference proteome</keyword>
<dbReference type="GeneID" id="43675006"/>
<dbReference type="InterPro" id="IPR036861">
    <property type="entry name" value="Endochitinase-like_sf"/>
</dbReference>
<dbReference type="Gene3D" id="3.10.350.10">
    <property type="entry name" value="LysM domain"/>
    <property type="match status" value="1"/>
</dbReference>
<dbReference type="AlphaFoldDB" id="A0A5N7DMR5"/>
<dbReference type="Pfam" id="PF01476">
    <property type="entry name" value="LysM"/>
    <property type="match status" value="1"/>
</dbReference>
<feature type="disulfide bond" evidence="3">
    <location>
        <begin position="536"/>
        <end position="550"/>
    </location>
</feature>
<evidence type="ECO:0000313" key="7">
    <source>
        <dbReference type="Proteomes" id="UP000325579"/>
    </source>
</evidence>
<dbReference type="Proteomes" id="UP000325579">
    <property type="component" value="Unassembled WGS sequence"/>
</dbReference>
<dbReference type="InterPro" id="IPR052210">
    <property type="entry name" value="LysM1-like"/>
</dbReference>
<dbReference type="InterPro" id="IPR018392">
    <property type="entry name" value="LysM"/>
</dbReference>
<evidence type="ECO:0000256" key="2">
    <source>
        <dbReference type="ARBA" id="ARBA00023026"/>
    </source>
</evidence>
<reference evidence="6 7" key="1">
    <citation type="submission" date="2019-04" db="EMBL/GenBank/DDBJ databases">
        <authorList>
            <consortium name="DOE Joint Genome Institute"/>
            <person name="Mondo S."/>
            <person name="Kjaerbolling I."/>
            <person name="Vesth T."/>
            <person name="Frisvad J.C."/>
            <person name="Nybo J.L."/>
            <person name="Theobald S."/>
            <person name="Kildgaard S."/>
            <person name="Isbrandt T."/>
            <person name="Kuo A."/>
            <person name="Sato A."/>
            <person name="Lyhne E.K."/>
            <person name="Kogle M.E."/>
            <person name="Wiebenga A."/>
            <person name="Kun R.S."/>
            <person name="Lubbers R.J."/>
            <person name="Makela M.R."/>
            <person name="Barry K."/>
            <person name="Chovatia M."/>
            <person name="Clum A."/>
            <person name="Daum C."/>
            <person name="Haridas S."/>
            <person name="He G."/>
            <person name="LaButti K."/>
            <person name="Lipzen A."/>
            <person name="Riley R."/>
            <person name="Salamov A."/>
            <person name="Simmons B.A."/>
            <person name="Magnuson J.K."/>
            <person name="Henrissat B."/>
            <person name="Mortensen U.H."/>
            <person name="Larsen T.O."/>
            <person name="Devries R.P."/>
            <person name="Grigoriev I.V."/>
            <person name="Machida M."/>
            <person name="Baker S.E."/>
            <person name="Andersen M.R."/>
            <person name="Cantor M.N."/>
            <person name="Hua S.X."/>
        </authorList>
    </citation>
    <scope>NUCLEOTIDE SEQUENCE [LARGE SCALE GENOMIC DNA]</scope>
    <source>
        <strain evidence="6 7">CBS 119388</strain>
    </source>
</reference>
<dbReference type="SUPFAM" id="SSF57016">
    <property type="entry name" value="Plant lectins/antimicrobial peptides"/>
    <property type="match status" value="3"/>
</dbReference>
<dbReference type="InterPro" id="IPR001002">
    <property type="entry name" value="Chitin-bd_1"/>
</dbReference>
<accession>A0A5N7DMR5</accession>
<dbReference type="OrthoDB" id="5985073at2759"/>
<dbReference type="PROSITE" id="PS51782">
    <property type="entry name" value="LYSM"/>
    <property type="match status" value="1"/>
</dbReference>
<feature type="domain" description="Chitin-binding type-1" evidence="4">
    <location>
        <begin position="462"/>
        <end position="508"/>
    </location>
</feature>